<organism evidence="1">
    <name type="scientific">Cyprideis torosa</name>
    <dbReference type="NCBI Taxonomy" id="163714"/>
    <lineage>
        <taxon>Eukaryota</taxon>
        <taxon>Metazoa</taxon>
        <taxon>Ecdysozoa</taxon>
        <taxon>Arthropoda</taxon>
        <taxon>Crustacea</taxon>
        <taxon>Oligostraca</taxon>
        <taxon>Ostracoda</taxon>
        <taxon>Podocopa</taxon>
        <taxon>Podocopida</taxon>
        <taxon>Cytherocopina</taxon>
        <taxon>Cytheroidea</taxon>
        <taxon>Cytherideidae</taxon>
        <taxon>Cyprideis</taxon>
    </lineage>
</organism>
<evidence type="ECO:0000313" key="1">
    <source>
        <dbReference type="EMBL" id="CAD7237252.1"/>
    </source>
</evidence>
<accession>A0A7R8WUU4</accession>
<dbReference type="PROSITE" id="PS50206">
    <property type="entry name" value="RHODANESE_3"/>
    <property type="match status" value="1"/>
</dbReference>
<name>A0A7R8WUU4_9CRUS</name>
<proteinExistence type="predicted"/>
<dbReference type="SUPFAM" id="SSF52821">
    <property type="entry name" value="Rhodanese/Cell cycle control phosphatase"/>
    <property type="match status" value="2"/>
</dbReference>
<sequence length="248" mass="27795">MDWYSNLKKITEETRCLMDTMLKWDQESYKNPPCLLDGGYEKWLHMYPHVTTNSRVSTFPSSSSSIPNGGIMDLSKDEANQLSVEEENVKLVAEVGAARKLGVSRAKTTGYASNGNPQDKNCGVHVQKGACGYNSIIASELYRVLSCSTPSSETMTVLIMDCRKEADFEASHIRTVVKAGNRHQVISIPKAILTPGLTPAQVDKQLPTRSWGPWRSRHDCDLLVVMDWYSNLKKITEETRCLMDTMLK</sequence>
<protein>
    <submittedName>
        <fullName evidence="1">Uncharacterized protein</fullName>
    </submittedName>
</protein>
<dbReference type="InterPro" id="IPR001763">
    <property type="entry name" value="Rhodanese-like_dom"/>
</dbReference>
<dbReference type="InterPro" id="IPR036873">
    <property type="entry name" value="Rhodanese-like_dom_sf"/>
</dbReference>
<dbReference type="EMBL" id="OB686145">
    <property type="protein sequence ID" value="CAD7237252.1"/>
    <property type="molecule type" value="Genomic_DNA"/>
</dbReference>
<dbReference type="OrthoDB" id="292964at2759"/>
<gene>
    <name evidence="1" type="ORF">CTOB1V02_LOCUS15067</name>
</gene>
<feature type="non-terminal residue" evidence="1">
    <location>
        <position position="248"/>
    </location>
</feature>
<dbReference type="Gene3D" id="3.40.250.10">
    <property type="entry name" value="Rhodanese-like domain"/>
    <property type="match status" value="2"/>
</dbReference>
<dbReference type="AlphaFoldDB" id="A0A7R8WUU4"/>
<reference evidence="1" key="1">
    <citation type="submission" date="2020-11" db="EMBL/GenBank/DDBJ databases">
        <authorList>
            <person name="Tran Van P."/>
        </authorList>
    </citation>
    <scope>NUCLEOTIDE SEQUENCE</scope>
</reference>